<evidence type="ECO:0000259" key="3">
    <source>
        <dbReference type="Pfam" id="PF09699"/>
    </source>
</evidence>
<feature type="signal peptide" evidence="2">
    <location>
        <begin position="1"/>
        <end position="38"/>
    </location>
</feature>
<dbReference type="eggNOG" id="COG3005">
    <property type="taxonomic scope" value="Bacteria"/>
</dbReference>
<evidence type="ECO:0000313" key="6">
    <source>
        <dbReference type="Proteomes" id="UP000001508"/>
    </source>
</evidence>
<dbReference type="InterPro" id="IPR010177">
    <property type="entry name" value="Paired_CXXCH_1"/>
</dbReference>
<dbReference type="HOGENOM" id="CLU_324374_0_0_7"/>
<dbReference type="AlphaFoldDB" id="D6Z5Q1"/>
<dbReference type="Pfam" id="PF22113">
    <property type="entry name" value="Mtrc-MtrF_II-IV_dom"/>
    <property type="match status" value="1"/>
</dbReference>
<keyword evidence="1 2" id="KW-0732">Signal</keyword>
<evidence type="ECO:0000256" key="1">
    <source>
        <dbReference type="ARBA" id="ARBA00022729"/>
    </source>
</evidence>
<keyword evidence="6" id="KW-1185">Reference proteome</keyword>
<dbReference type="InterPro" id="IPR054337">
    <property type="entry name" value="Mtrc-MtrF-like_dom_II/IV"/>
</dbReference>
<evidence type="ECO:0000256" key="2">
    <source>
        <dbReference type="SAM" id="SignalP"/>
    </source>
</evidence>
<dbReference type="Gene3D" id="1.10.1130.10">
    <property type="entry name" value="Flavocytochrome C3, Chain A"/>
    <property type="match status" value="4"/>
</dbReference>
<dbReference type="SUPFAM" id="SSF48695">
    <property type="entry name" value="Multiheme cytochromes"/>
    <property type="match status" value="3"/>
</dbReference>
<feature type="domain" description="Doubled CXXCH motif" evidence="3">
    <location>
        <begin position="663"/>
        <end position="706"/>
    </location>
</feature>
<dbReference type="KEGG" id="dak:DaAHT2_2117"/>
<organism evidence="5 6">
    <name type="scientific">Desulfurivibrio alkaliphilus (strain DSM 19089 / UNIQEM U267 / AHT2)</name>
    <dbReference type="NCBI Taxonomy" id="589865"/>
    <lineage>
        <taxon>Bacteria</taxon>
        <taxon>Pseudomonadati</taxon>
        <taxon>Thermodesulfobacteriota</taxon>
        <taxon>Desulfobulbia</taxon>
        <taxon>Desulfobulbales</taxon>
        <taxon>Desulfobulbaceae</taxon>
        <taxon>Desulfurivibrio</taxon>
    </lineage>
</organism>
<dbReference type="NCBIfam" id="TIGR01905">
    <property type="entry name" value="paired_CXXCH_1"/>
    <property type="match status" value="1"/>
</dbReference>
<dbReference type="PANTHER" id="PTHR35038">
    <property type="entry name" value="DISSIMILATORY SULFITE REDUCTASE SIRA"/>
    <property type="match status" value="1"/>
</dbReference>
<feature type="chain" id="PRO_5003091618" evidence="2">
    <location>
        <begin position="39"/>
        <end position="839"/>
    </location>
</feature>
<feature type="domain" description="Outer membrane cytochrome MtrC/MtrF-like" evidence="4">
    <location>
        <begin position="360"/>
        <end position="524"/>
    </location>
</feature>
<protein>
    <submittedName>
        <fullName evidence="5">Cytochrome C family protein</fullName>
    </submittedName>
</protein>
<dbReference type="EMBL" id="CP001940">
    <property type="protein sequence ID" value="ADH86788.1"/>
    <property type="molecule type" value="Genomic_DNA"/>
</dbReference>
<feature type="domain" description="Doubled CXXCH motif" evidence="3">
    <location>
        <begin position="295"/>
        <end position="331"/>
    </location>
</feature>
<sequence length="839" mass="93911">MSGLGRNRVKTACCRRFWTPVLLAMSVWLLIITAQAQAQPVGSLLEESSKRECAVCHVMWMDEFKQDVETLIPWVGDNVLMKNTYGVVSDEDMCYSCHDGYIADDRYVWTGKRHTVFEKPSEKVEIDERRFPLSVNDEIYCGTCHTIHSAQSGEVEELSYDLFLRMENPNSEMCMACHQDYDAGPAKGRHSIGEEIKKGFPSDLREMRLRPGRKMTDEVICNSCHVVHGAKQQESLLPVAAGMANFCGQCHEDQNIRRAGEGDFLAHVMDVEFDQAEFPATLEEAGAWLEDDRLTCQSCHNIHQAQDDQALLVMVPGRESDLCLSCHDNKKVIKDTPHNLLITDRELRLKNLNRQHVEDAGLCGICHSAHGWQQEMRVGEDPATEACNTCHGPGRGRMEMELAGPYSHSVGVDLEGASPRDDHGLPLYNHDFTPGDKVYCNTCHDSHQSLGQVYGTLEGRDERGLISTRFLRVEDFTEMCSRCHTEQMVVEGANHDPRLFELEYRNIRGELPGMSGACGACHLMHEGPEPVGFAVAPPEVSYPEAISRNPENFYCLSCHEENRVGREKLIGEISHPMGEKPAIGESSEELAELEITCLSCHDVHRWAPGQTEPGPGYLMEGDVSSSFLLIDNRHGELCAQCHRTPALVIDSDHDLSAHAGRAVELGVCEQCHAPHNAHGDRLWGRDLTGVLPGEKEPNRLCLDCHRPGEPGEKSQVSLYRHPEALLLTDPALLARLDLADPEATMAAVEREFVCATCHDPHVWSRQLLAREDKVVTSPQQAFLKLGDPADTFCVDCHGSEVRTKYLFYHEEKARTEDSPYYADDPVGALRELLRRFRGN</sequence>
<dbReference type="InterPro" id="IPR036280">
    <property type="entry name" value="Multihaem_cyt_sf"/>
</dbReference>
<evidence type="ECO:0000313" key="5">
    <source>
        <dbReference type="EMBL" id="ADH86788.1"/>
    </source>
</evidence>
<dbReference type="STRING" id="589865.DaAHT2_2117"/>
<dbReference type="InterPro" id="IPR051829">
    <property type="entry name" value="Multiheme_Cytochr_ET"/>
</dbReference>
<name>D6Z5Q1_DESAT</name>
<feature type="domain" description="Doubled CXXCH motif" evidence="3">
    <location>
        <begin position="221"/>
        <end position="254"/>
    </location>
</feature>
<dbReference type="Pfam" id="PF09699">
    <property type="entry name" value="Paired_CXXCH_1"/>
    <property type="match status" value="3"/>
</dbReference>
<gene>
    <name evidence="5" type="ordered locus">DaAHT2_2117</name>
</gene>
<reference evidence="6" key="1">
    <citation type="submission" date="2010-02" db="EMBL/GenBank/DDBJ databases">
        <title>Complete sequence of Desulfurivibrio alkaliphilus AHT2.</title>
        <authorList>
            <consortium name="US DOE Joint Genome Institute"/>
            <person name="Pitluck S."/>
            <person name="Chertkov O."/>
            <person name="Detter J.C."/>
            <person name="Han C."/>
            <person name="Tapia R."/>
            <person name="Larimer F."/>
            <person name="Land M."/>
            <person name="Hauser L."/>
            <person name="Kyrpides N."/>
            <person name="Mikhailova N."/>
            <person name="Sorokin D.Y."/>
            <person name="Muyzer G."/>
            <person name="Woyke T."/>
        </authorList>
    </citation>
    <scope>NUCLEOTIDE SEQUENCE [LARGE SCALE GENOMIC DNA]</scope>
    <source>
        <strain evidence="6">DSM 19089 / UNIQEM U267 / AHT2</strain>
    </source>
</reference>
<dbReference type="InParanoid" id="D6Z5Q1"/>
<evidence type="ECO:0000259" key="4">
    <source>
        <dbReference type="Pfam" id="PF22113"/>
    </source>
</evidence>
<proteinExistence type="predicted"/>
<dbReference type="Proteomes" id="UP000001508">
    <property type="component" value="Chromosome"/>
</dbReference>
<accession>D6Z5Q1</accession>